<proteinExistence type="predicted"/>
<sequence length="164" mass="18868">MEDTMDPEVQRNVEKQLTAPLTQDSDSEEEGPEEKKIKKEEEWGETSKMVFDIVPQKRSHQLVFPVQERKLQLDEYGQRLSEELIVSLVSGGLSGPSQNEAPVPKREQEKRKKKTVNDSTSIRSKMMAILQSSDETLLNLFTQQNTCSQVRTKKCFSLFSYKKN</sequence>
<dbReference type="EMBL" id="JBJKFK010001440">
    <property type="protein sequence ID" value="KAL3313092.1"/>
    <property type="molecule type" value="Genomic_DNA"/>
</dbReference>
<evidence type="ECO:0000313" key="3">
    <source>
        <dbReference type="Proteomes" id="UP001626550"/>
    </source>
</evidence>
<keyword evidence="3" id="KW-1185">Reference proteome</keyword>
<accession>A0ABD2Q1T4</accession>
<evidence type="ECO:0000256" key="1">
    <source>
        <dbReference type="SAM" id="MobiDB-lite"/>
    </source>
</evidence>
<dbReference type="Proteomes" id="UP001626550">
    <property type="component" value="Unassembled WGS sequence"/>
</dbReference>
<protein>
    <submittedName>
        <fullName evidence="2">Uncharacterized protein</fullName>
    </submittedName>
</protein>
<reference evidence="2 3" key="1">
    <citation type="submission" date="2024-11" db="EMBL/GenBank/DDBJ databases">
        <title>Adaptive evolution of stress response genes in parasites aligns with host niche diversity.</title>
        <authorList>
            <person name="Hahn C."/>
            <person name="Resl P."/>
        </authorList>
    </citation>
    <scope>NUCLEOTIDE SEQUENCE [LARGE SCALE GENOMIC DNA]</scope>
    <source>
        <strain evidence="2">EGGRZ-B1_66</strain>
        <tissue evidence="2">Body</tissue>
    </source>
</reference>
<feature type="region of interest" description="Disordered" evidence="1">
    <location>
        <begin position="89"/>
        <end position="119"/>
    </location>
</feature>
<organism evidence="2 3">
    <name type="scientific">Cichlidogyrus casuarinus</name>
    <dbReference type="NCBI Taxonomy" id="1844966"/>
    <lineage>
        <taxon>Eukaryota</taxon>
        <taxon>Metazoa</taxon>
        <taxon>Spiralia</taxon>
        <taxon>Lophotrochozoa</taxon>
        <taxon>Platyhelminthes</taxon>
        <taxon>Monogenea</taxon>
        <taxon>Monopisthocotylea</taxon>
        <taxon>Dactylogyridea</taxon>
        <taxon>Ancyrocephalidae</taxon>
        <taxon>Cichlidogyrus</taxon>
    </lineage>
</organism>
<name>A0ABD2Q1T4_9PLAT</name>
<evidence type="ECO:0000313" key="2">
    <source>
        <dbReference type="EMBL" id="KAL3313092.1"/>
    </source>
</evidence>
<gene>
    <name evidence="2" type="ORF">Ciccas_008308</name>
</gene>
<dbReference type="AlphaFoldDB" id="A0ABD2Q1T4"/>
<comment type="caution">
    <text evidence="2">The sequence shown here is derived from an EMBL/GenBank/DDBJ whole genome shotgun (WGS) entry which is preliminary data.</text>
</comment>
<feature type="region of interest" description="Disordered" evidence="1">
    <location>
        <begin position="1"/>
        <end position="42"/>
    </location>
</feature>